<dbReference type="EMBL" id="JACRWC010000044">
    <property type="protein sequence ID" value="MBC5999001.1"/>
    <property type="molecule type" value="Genomic_DNA"/>
</dbReference>
<dbReference type="Proteomes" id="UP000644115">
    <property type="component" value="Unassembled WGS sequence"/>
</dbReference>
<keyword evidence="3" id="KW-1185">Reference proteome</keyword>
<dbReference type="AlphaFoldDB" id="A0A923NBA9"/>
<gene>
    <name evidence="2" type="ORF">H8876_03170</name>
</gene>
<evidence type="ECO:0000256" key="1">
    <source>
        <dbReference type="SAM" id="Phobius"/>
    </source>
</evidence>
<proteinExistence type="predicted"/>
<organism evidence="2 3">
    <name type="scientific">Lentihominibacter faecis</name>
    <dbReference type="NCBI Taxonomy" id="2764712"/>
    <lineage>
        <taxon>Bacteria</taxon>
        <taxon>Bacillati</taxon>
        <taxon>Bacillota</taxon>
        <taxon>Clostridia</taxon>
        <taxon>Peptostreptococcales</taxon>
        <taxon>Anaerovoracaceae</taxon>
        <taxon>Lentihominibacter</taxon>
    </lineage>
</organism>
<reference evidence="2" key="1">
    <citation type="submission" date="2020-08" db="EMBL/GenBank/DDBJ databases">
        <authorList>
            <person name="Liu C."/>
            <person name="Sun Q."/>
        </authorList>
    </citation>
    <scope>NUCLEOTIDE SEQUENCE</scope>
    <source>
        <strain evidence="2">BX16</strain>
    </source>
</reference>
<accession>A0A923NBA9</accession>
<protein>
    <submittedName>
        <fullName evidence="2">Uncharacterized protein</fullName>
    </submittedName>
</protein>
<dbReference type="RefSeq" id="WP_249286486.1">
    <property type="nucleotide sequence ID" value="NZ_JACRWC010000044.1"/>
</dbReference>
<keyword evidence="1" id="KW-0472">Membrane</keyword>
<sequence length="138" mass="15427">MKTKLKFDAVIVTLIVMLLVIVVILAIESPKPEESEQAGQGFKGTYVLGQQESADAEYYVIMDQQEECVYGFYTNDMDMVEGKYRKTNGNCLALLDDEQNIIATMIEVDGKFYLIKNGQEAAELTKLSDVPTVKAVEE</sequence>
<comment type="caution">
    <text evidence="2">The sequence shown here is derived from an EMBL/GenBank/DDBJ whole genome shotgun (WGS) entry which is preliminary data.</text>
</comment>
<evidence type="ECO:0000313" key="2">
    <source>
        <dbReference type="EMBL" id="MBC5999001.1"/>
    </source>
</evidence>
<evidence type="ECO:0000313" key="3">
    <source>
        <dbReference type="Proteomes" id="UP000644115"/>
    </source>
</evidence>
<feature type="transmembrane region" description="Helical" evidence="1">
    <location>
        <begin position="7"/>
        <end position="27"/>
    </location>
</feature>
<keyword evidence="1" id="KW-0812">Transmembrane</keyword>
<name>A0A923NBA9_9FIRM</name>
<keyword evidence="1" id="KW-1133">Transmembrane helix</keyword>